<evidence type="ECO:0000313" key="2">
    <source>
        <dbReference type="EMBL" id="PKQ61556.1"/>
    </source>
</evidence>
<organism evidence="2 3">
    <name type="scientific">Labilibaculum filiforme</name>
    <dbReference type="NCBI Taxonomy" id="1940526"/>
    <lineage>
        <taxon>Bacteria</taxon>
        <taxon>Pseudomonadati</taxon>
        <taxon>Bacteroidota</taxon>
        <taxon>Bacteroidia</taxon>
        <taxon>Marinilabiliales</taxon>
        <taxon>Marinifilaceae</taxon>
        <taxon>Labilibaculum</taxon>
    </lineage>
</organism>
<proteinExistence type="predicted"/>
<reference evidence="2 3" key="1">
    <citation type="journal article" date="2017" name="Front. Microbiol.">
        <title>Labilibaculum manganireducens gen. nov., sp. nov. and Labilibaculum filiforme sp. nov., Novel Bacteroidetes Isolated from Subsurface Sediments of the Baltic Sea.</title>
        <authorList>
            <person name="Vandieken V."/>
            <person name="Marshall I.P."/>
            <person name="Niemann H."/>
            <person name="Engelen B."/>
            <person name="Cypionka H."/>
        </authorList>
    </citation>
    <scope>NUCLEOTIDE SEQUENCE [LARGE SCALE GENOMIC DNA]</scope>
    <source>
        <strain evidence="2 3">59.16B</strain>
    </source>
</reference>
<dbReference type="GO" id="GO:0030572">
    <property type="term" value="F:phosphatidyltransferase activity"/>
    <property type="evidence" value="ECO:0007669"/>
    <property type="project" value="UniProtKB-ARBA"/>
</dbReference>
<evidence type="ECO:0000259" key="1">
    <source>
        <dbReference type="PROSITE" id="PS50035"/>
    </source>
</evidence>
<dbReference type="CDD" id="cd09111">
    <property type="entry name" value="PLDc_ymdC_like_1"/>
    <property type="match status" value="1"/>
</dbReference>
<dbReference type="CDD" id="cd09113">
    <property type="entry name" value="PLDc_ymdC_like_2"/>
    <property type="match status" value="1"/>
</dbReference>
<dbReference type="SUPFAM" id="SSF56024">
    <property type="entry name" value="Phospholipase D/nuclease"/>
    <property type="match status" value="2"/>
</dbReference>
<dbReference type="RefSeq" id="WP_101262327.1">
    <property type="nucleotide sequence ID" value="NZ_MVDD01000013.1"/>
</dbReference>
<dbReference type="InterPro" id="IPR025202">
    <property type="entry name" value="PLD-like_dom"/>
</dbReference>
<accession>A0A2N3HU15</accession>
<dbReference type="Pfam" id="PF13091">
    <property type="entry name" value="PLDc_2"/>
    <property type="match status" value="2"/>
</dbReference>
<dbReference type="InterPro" id="IPR001736">
    <property type="entry name" value="PLipase_D/transphosphatidylase"/>
</dbReference>
<dbReference type="OrthoDB" id="9762009at2"/>
<name>A0A2N3HU15_9BACT</name>
<keyword evidence="3" id="KW-1185">Reference proteome</keyword>
<dbReference type="PROSITE" id="PS50035">
    <property type="entry name" value="PLD"/>
    <property type="match status" value="2"/>
</dbReference>
<comment type="caution">
    <text evidence="2">The sequence shown here is derived from an EMBL/GenBank/DDBJ whole genome shotgun (WGS) entry which is preliminary data.</text>
</comment>
<dbReference type="PROSITE" id="PS51257">
    <property type="entry name" value="PROKAR_LIPOPROTEIN"/>
    <property type="match status" value="1"/>
</dbReference>
<evidence type="ECO:0000313" key="3">
    <source>
        <dbReference type="Proteomes" id="UP000233535"/>
    </source>
</evidence>
<sequence length="516" mass="58500">MEKQINSLLHAKIYYFVALILLASCAKKKNEEQESDFCSKIHRNDSLTLSQELKDIAPLMATKTGVYVLEDGSGSLVARAWLSEYAEKTIDIQYFIFSTDNVGLIACDYLIRAADRGVKIRIIVDDIMLDADIEDLLIFASHKNISVKIYNPGVNLGKNLFQKIKKFASDFRGGNQRMHNKTLIVDGKVVITGGRNIADEYFDYDHEYNFRDRDILLLGKETAKVNESFNQFWNCSLTSNIENLIEDEAIDIYSENRFDKLHEYACNPVNFWPQVRKRIENLPATFQTIKNSGDLVWVDNVHFISDIPGKNNGENGLGGGGISTSSLISLVKKAKTSISIQSPYLITSELSQNLFREATKRGVKIRILTNSLASTDNVEAFSSYQSDREKLLKTGVRIFEFRPDAAERTKIMTGELQEKLNHKPIFGLHAKSMVIDEKITVVGSFNLDPRSANLNTECVVVVHSHKIARGVLNGMEIEFEPENSWETTLEYNPDSEVTQYKRLKTWTRKILPKSIL</sequence>
<feature type="domain" description="PLD phosphodiesterase" evidence="1">
    <location>
        <begin position="174"/>
        <end position="201"/>
    </location>
</feature>
<dbReference type="PANTHER" id="PTHR21248">
    <property type="entry name" value="CARDIOLIPIN SYNTHASE"/>
    <property type="match status" value="1"/>
</dbReference>
<dbReference type="SMART" id="SM00155">
    <property type="entry name" value="PLDc"/>
    <property type="match status" value="2"/>
</dbReference>
<dbReference type="PANTHER" id="PTHR21248:SF12">
    <property type="entry name" value="CARDIOLIPIN SYNTHASE C"/>
    <property type="match status" value="1"/>
</dbReference>
<dbReference type="Gene3D" id="3.30.870.10">
    <property type="entry name" value="Endonuclease Chain A"/>
    <property type="match status" value="2"/>
</dbReference>
<dbReference type="EMBL" id="MVDD01000013">
    <property type="protein sequence ID" value="PKQ61556.1"/>
    <property type="molecule type" value="Genomic_DNA"/>
</dbReference>
<feature type="domain" description="PLD phosphodiesterase" evidence="1">
    <location>
        <begin position="428"/>
        <end position="451"/>
    </location>
</feature>
<gene>
    <name evidence="2" type="ORF">BZG02_15310</name>
</gene>
<dbReference type="Proteomes" id="UP000233535">
    <property type="component" value="Unassembled WGS sequence"/>
</dbReference>
<dbReference type="AlphaFoldDB" id="A0A2N3HU15"/>
<dbReference type="GO" id="GO:0032049">
    <property type="term" value="P:cardiolipin biosynthetic process"/>
    <property type="evidence" value="ECO:0007669"/>
    <property type="project" value="UniProtKB-ARBA"/>
</dbReference>
<protein>
    <submittedName>
        <fullName evidence="2">Phospholipase D family protein</fullName>
    </submittedName>
</protein>